<dbReference type="GO" id="GO:0004672">
    <property type="term" value="F:protein kinase activity"/>
    <property type="evidence" value="ECO:0007669"/>
    <property type="project" value="InterPro"/>
</dbReference>
<evidence type="ECO:0000259" key="4">
    <source>
        <dbReference type="PROSITE" id="PS50887"/>
    </source>
</evidence>
<dbReference type="Gene3D" id="3.30.70.270">
    <property type="match status" value="1"/>
</dbReference>
<dbReference type="InterPro" id="IPR000160">
    <property type="entry name" value="GGDEF_dom"/>
</dbReference>
<dbReference type="InterPro" id="IPR043128">
    <property type="entry name" value="Rev_trsase/Diguanyl_cyclase"/>
</dbReference>
<organism evidence="5 6">
    <name type="scientific">Wenzhouxiangella limi</name>
    <dbReference type="NCBI Taxonomy" id="2707351"/>
    <lineage>
        <taxon>Bacteria</taxon>
        <taxon>Pseudomonadati</taxon>
        <taxon>Pseudomonadota</taxon>
        <taxon>Gammaproteobacteria</taxon>
        <taxon>Chromatiales</taxon>
        <taxon>Wenzhouxiangellaceae</taxon>
        <taxon>Wenzhouxiangella</taxon>
    </lineage>
</organism>
<dbReference type="Pfam" id="PF00069">
    <property type="entry name" value="Pkinase"/>
    <property type="match status" value="1"/>
</dbReference>
<evidence type="ECO:0000256" key="1">
    <source>
        <dbReference type="ARBA" id="ARBA00001946"/>
    </source>
</evidence>
<dbReference type="Proteomes" id="UP000484885">
    <property type="component" value="Unassembled WGS sequence"/>
</dbReference>
<sequence length="1621" mass="176906">MKRARFGHDPLAARAAIDRERGVLRQLAGIYGVPALLEGGSNEVVMEDFGGCDLARAGLAGRLEVSQLVDVAKRLAGTLAEIHDRGIAHLDLHPGNVVVRSHDLGVELIDYSCATPLPLLNLDHIAASRATPHLGAAGFRAPEFEAGARGDVDHRADLYGLGATLVYLATGAVPFDEDDPVALRHAKRTQLPAALEQMGDEFPEPLIRILRRLLDPDPDRRYRSAAGLAHDLEVLQTAIAEGSMLEDMQLGRVDLAPRPTAPRRLVGRARELAELREALGDTRRGGCHAMFVAGPPGIGKTALISELRSEVLGSGGRFVFGKFEELLRDQPLSAPASGLRELSRQLLDDSAGQAGGWRRRLTEAVGQDAQFVTDAFPDLRGLFDGPDAMLVDDQLERRARLRSALVDLLAAVAHRDAPLVFVLDDLQWADHFSVELLEQLLGAPDVDGLLLIGAYRDVEVGPDHPLAMLLSRLRATHRPPRELLLQPLDTSMLADLASSMLLDEIKPDNELVQILAERTAGNPFHAVELVLGLHKRGALVADRERGQWRVLPEALAAEHLTDDLVGMLIEEFSTLQDPLGALTTAACLGGTFTFRQMANLLDVEEIEVDRALEPALRRGVLRIEETLPQKAAGESKTIRFAHDRMREAALGLLESADRRARHLELARRIDAAPPPGRDVVAAAGQLVMAVPLELVDKQARAATRLLREAGAEVMQKGAFLTAVRFLRLAVDLMPEDTWESAHDEAFGLNQQLHAALSGAADHGGAEEIFAVLQAHAQSAGELAAAARLYITGLADQTRYEEAVRFGCQLLASLGIDVPLDDPIGDVDRRLSALEAVYSEQGHLTLPTDPAEASERHIAWLINRMIPVAFFWRPEVAFWLHVVSVERWREHGLLDEYLFPAACVTLTTIGLRDDPALGIEVAQQALQIGSQRSETSPTERARTHHVVGLFVSHWSRPLERSIDHARLAFDQLARAGETDFACFSFYTTQAAVFDTANGLDDVEAEIARAESYAGRVGNLHAQQAYVNFRRTLLALRGETDGPGSFDGPGFSESAHVAEVSANPMARSFYHTYRAVTALLFADTDTLINQAAAAREHAPYITGFWPAALVRLVSALASVESLRRGCEDITVAEKARAQLESDEHWLKERAVKSEANLGHLAQLVGAECRELEGDFWGASIAFEQASALAASNHRPWQLALILERASEFQRRQGLDRVADAQLLRARLAWQRWGAVGRVAALDRQSPHIAHLEASQSSGEKRNIDHVALLRAVRSISGARTREELVSRSLKVVAPLAGASQARLIARGSAGGWWLEGGMDEAANVPRQPLEKAIEAAEVPSNILKMAEGATDFLVSEDAATDPRFMSDPRYQRRGRCSLLVLPIRVQNQLEAVLVLEEGHRRSAFGSTRLELLSLLASQLASEFEGLKVREHLEELVSERTQALAYANEQLDALSRTDALTGIGNRRQFNEVLEVEWRRAARRSRAVGLLLLDIDHFKTFNDRYGHQAGDVALRAVGAVLRDGCRRANETPTRFGGEEFAILVADADVREVVWLAEQLRAGIKAIELSGSGGLTASIGVAVQKAGTGTAGEQRLVHAADVALYRAKQGGRNRVELCRESDCLTD</sequence>
<accession>A0A845UZQ0</accession>
<dbReference type="SUPFAM" id="SSF56112">
    <property type="entry name" value="Protein kinase-like (PK-like)"/>
    <property type="match status" value="1"/>
</dbReference>
<dbReference type="Pfam" id="PF13191">
    <property type="entry name" value="AAA_16"/>
    <property type="match status" value="1"/>
</dbReference>
<dbReference type="Gene3D" id="1.10.510.10">
    <property type="entry name" value="Transferase(Phosphotransferase) domain 1"/>
    <property type="match status" value="1"/>
</dbReference>
<dbReference type="InterPro" id="IPR053159">
    <property type="entry name" value="Hybrid_Histidine_Kinase"/>
</dbReference>
<dbReference type="Gene3D" id="3.30.450.40">
    <property type="match status" value="1"/>
</dbReference>
<dbReference type="PROSITE" id="PS50887">
    <property type="entry name" value="GGDEF"/>
    <property type="match status" value="1"/>
</dbReference>
<proteinExistence type="predicted"/>
<dbReference type="InterPro" id="IPR041664">
    <property type="entry name" value="AAA_16"/>
</dbReference>
<comment type="caution">
    <text evidence="5">The sequence shown here is derived from an EMBL/GenBank/DDBJ whole genome shotgun (WGS) entry which is preliminary data.</text>
</comment>
<dbReference type="Pfam" id="PF01590">
    <property type="entry name" value="GAF"/>
    <property type="match status" value="1"/>
</dbReference>
<dbReference type="InterPro" id="IPR000719">
    <property type="entry name" value="Prot_kinase_dom"/>
</dbReference>
<keyword evidence="6" id="KW-1185">Reference proteome</keyword>
<dbReference type="Pfam" id="PF00990">
    <property type="entry name" value="GGDEF"/>
    <property type="match status" value="1"/>
</dbReference>
<dbReference type="InterPro" id="IPR011009">
    <property type="entry name" value="Kinase-like_dom_sf"/>
</dbReference>
<comment type="cofactor">
    <cofactor evidence="1">
        <name>Mg(2+)</name>
        <dbReference type="ChEBI" id="CHEBI:18420"/>
    </cofactor>
</comment>
<dbReference type="InterPro" id="IPR027417">
    <property type="entry name" value="P-loop_NTPase"/>
</dbReference>
<reference evidence="5 6" key="1">
    <citation type="submission" date="2020-02" db="EMBL/GenBank/DDBJ databases">
        <authorList>
            <person name="Zhang X.-Y."/>
        </authorList>
    </citation>
    <scope>NUCLEOTIDE SEQUENCE [LARGE SCALE GENOMIC DNA]</scope>
    <source>
        <strain evidence="5 6">C33</strain>
    </source>
</reference>
<protein>
    <submittedName>
        <fullName evidence="5">Diguanylate cyclase</fullName>
    </submittedName>
</protein>
<evidence type="ECO:0000256" key="2">
    <source>
        <dbReference type="ARBA" id="ARBA00004167"/>
    </source>
</evidence>
<dbReference type="InterPro" id="IPR029016">
    <property type="entry name" value="GAF-like_dom_sf"/>
</dbReference>
<feature type="domain" description="GGDEF" evidence="4">
    <location>
        <begin position="1482"/>
        <end position="1615"/>
    </location>
</feature>
<dbReference type="Gene3D" id="3.40.50.300">
    <property type="entry name" value="P-loop containing nucleotide triphosphate hydrolases"/>
    <property type="match status" value="1"/>
</dbReference>
<dbReference type="SUPFAM" id="SSF55781">
    <property type="entry name" value="GAF domain-like"/>
    <property type="match status" value="1"/>
</dbReference>
<dbReference type="GO" id="GO:0016020">
    <property type="term" value="C:membrane"/>
    <property type="evidence" value="ECO:0007669"/>
    <property type="project" value="UniProtKB-SubCell"/>
</dbReference>
<dbReference type="FunFam" id="3.30.70.270:FF:000001">
    <property type="entry name" value="Diguanylate cyclase domain protein"/>
    <property type="match status" value="1"/>
</dbReference>
<dbReference type="NCBIfam" id="TIGR00254">
    <property type="entry name" value="GGDEF"/>
    <property type="match status" value="1"/>
</dbReference>
<dbReference type="InterPro" id="IPR029787">
    <property type="entry name" value="Nucleotide_cyclase"/>
</dbReference>
<dbReference type="SUPFAM" id="SSF55073">
    <property type="entry name" value="Nucleotide cyclase"/>
    <property type="match status" value="1"/>
</dbReference>
<dbReference type="InterPro" id="IPR003018">
    <property type="entry name" value="GAF"/>
</dbReference>
<evidence type="ECO:0000313" key="5">
    <source>
        <dbReference type="EMBL" id="NDY96248.1"/>
    </source>
</evidence>
<dbReference type="PANTHER" id="PTHR43642:SF1">
    <property type="entry name" value="HYBRID SIGNAL TRANSDUCTION HISTIDINE KINASE G"/>
    <property type="match status" value="1"/>
</dbReference>
<dbReference type="GO" id="GO:0005524">
    <property type="term" value="F:ATP binding"/>
    <property type="evidence" value="ECO:0007669"/>
    <property type="project" value="InterPro"/>
</dbReference>
<dbReference type="SMART" id="SM00220">
    <property type="entry name" value="S_TKc"/>
    <property type="match status" value="1"/>
</dbReference>
<dbReference type="SMART" id="SM00267">
    <property type="entry name" value="GGDEF"/>
    <property type="match status" value="1"/>
</dbReference>
<dbReference type="PANTHER" id="PTHR43642">
    <property type="entry name" value="HYBRID SIGNAL TRANSDUCTION HISTIDINE KINASE G"/>
    <property type="match status" value="1"/>
</dbReference>
<dbReference type="CDD" id="cd01949">
    <property type="entry name" value="GGDEF"/>
    <property type="match status" value="1"/>
</dbReference>
<evidence type="ECO:0000313" key="6">
    <source>
        <dbReference type="Proteomes" id="UP000484885"/>
    </source>
</evidence>
<dbReference type="PROSITE" id="PS50011">
    <property type="entry name" value="PROTEIN_KINASE_DOM"/>
    <property type="match status" value="1"/>
</dbReference>
<dbReference type="EMBL" id="JAAGSC010000041">
    <property type="protein sequence ID" value="NDY96248.1"/>
    <property type="molecule type" value="Genomic_DNA"/>
</dbReference>
<feature type="domain" description="Protein kinase" evidence="3">
    <location>
        <begin position="1"/>
        <end position="233"/>
    </location>
</feature>
<comment type="subcellular location">
    <subcellularLocation>
        <location evidence="2">Membrane</location>
        <topology evidence="2">Single-pass membrane protein</topology>
    </subcellularLocation>
</comment>
<dbReference type="SUPFAM" id="SSF52540">
    <property type="entry name" value="P-loop containing nucleoside triphosphate hydrolases"/>
    <property type="match status" value="1"/>
</dbReference>
<gene>
    <name evidence="5" type="ORF">G3I74_10940</name>
</gene>
<name>A0A845UZQ0_9GAMM</name>
<evidence type="ECO:0000259" key="3">
    <source>
        <dbReference type="PROSITE" id="PS50011"/>
    </source>
</evidence>